<evidence type="ECO:0008006" key="4">
    <source>
        <dbReference type="Google" id="ProtNLM"/>
    </source>
</evidence>
<organism evidence="2 3">
    <name type="scientific">Anaeromicropila herbilytica</name>
    <dbReference type="NCBI Taxonomy" id="2785025"/>
    <lineage>
        <taxon>Bacteria</taxon>
        <taxon>Bacillati</taxon>
        <taxon>Bacillota</taxon>
        <taxon>Clostridia</taxon>
        <taxon>Lachnospirales</taxon>
        <taxon>Lachnospiraceae</taxon>
        <taxon>Anaeromicropila</taxon>
    </lineage>
</organism>
<keyword evidence="1" id="KW-0472">Membrane</keyword>
<keyword evidence="1" id="KW-0812">Transmembrane</keyword>
<dbReference type="RefSeq" id="WP_271712212.1">
    <property type="nucleotide sequence ID" value="NZ_AP024169.1"/>
</dbReference>
<accession>A0A7R7ELQ6</accession>
<dbReference type="EMBL" id="AP024169">
    <property type="protein sequence ID" value="BCN31064.1"/>
    <property type="molecule type" value="Genomic_DNA"/>
</dbReference>
<sequence>MEQYILEMVITSVLGVFLFIVGILLLKKHMISLIHSYHYTNVKEEDKMIYTIKMGKAFIIMGIGIFLTGIIDCITTSLFGWLSFTISFIWGMILVVKAQKKFNGGMF</sequence>
<gene>
    <name evidence="2" type="ORF">bsdtb5_23590</name>
</gene>
<proteinExistence type="predicted"/>
<keyword evidence="3" id="KW-1185">Reference proteome</keyword>
<name>A0A7R7ELQ6_9FIRM</name>
<feature type="transmembrane region" description="Helical" evidence="1">
    <location>
        <begin position="6"/>
        <end position="27"/>
    </location>
</feature>
<dbReference type="Pfam" id="PF12650">
    <property type="entry name" value="DUF3784"/>
    <property type="match status" value="1"/>
</dbReference>
<feature type="transmembrane region" description="Helical" evidence="1">
    <location>
        <begin position="48"/>
        <end position="71"/>
    </location>
</feature>
<dbReference type="Proteomes" id="UP000595897">
    <property type="component" value="Chromosome"/>
</dbReference>
<evidence type="ECO:0000313" key="2">
    <source>
        <dbReference type="EMBL" id="BCN31064.1"/>
    </source>
</evidence>
<keyword evidence="1" id="KW-1133">Transmembrane helix</keyword>
<evidence type="ECO:0000256" key="1">
    <source>
        <dbReference type="SAM" id="Phobius"/>
    </source>
</evidence>
<protein>
    <recommendedName>
        <fullName evidence="4">DUF3784 domain-containing protein</fullName>
    </recommendedName>
</protein>
<dbReference type="KEGG" id="ahb:bsdtb5_23590"/>
<dbReference type="AlphaFoldDB" id="A0A7R7ELQ6"/>
<dbReference type="InterPro" id="IPR017259">
    <property type="entry name" value="UCP037672"/>
</dbReference>
<feature type="transmembrane region" description="Helical" evidence="1">
    <location>
        <begin position="77"/>
        <end position="96"/>
    </location>
</feature>
<reference evidence="2 3" key="1">
    <citation type="submission" date="2020-11" db="EMBL/GenBank/DDBJ databases">
        <title>Draft genome sequencing of a Lachnospiraceae strain isolated from anoxic soil subjected to BSD treatment.</title>
        <authorList>
            <person name="Uek A."/>
            <person name="Tonouchi A."/>
        </authorList>
    </citation>
    <scope>NUCLEOTIDE SEQUENCE [LARGE SCALE GENOMIC DNA]</scope>
    <source>
        <strain evidence="2 3">TB5</strain>
    </source>
</reference>
<evidence type="ECO:0000313" key="3">
    <source>
        <dbReference type="Proteomes" id="UP000595897"/>
    </source>
</evidence>